<dbReference type="OrthoDB" id="8920715at2759"/>
<dbReference type="Gene3D" id="3.60.10.10">
    <property type="entry name" value="Endonuclease/exonuclease/phosphatase"/>
    <property type="match status" value="1"/>
</dbReference>
<dbReference type="EMBL" id="CAJPWZ010002475">
    <property type="protein sequence ID" value="CAG2238687.1"/>
    <property type="molecule type" value="Genomic_DNA"/>
</dbReference>
<accession>A0A8S3U598</accession>
<dbReference type="InterPro" id="IPR005135">
    <property type="entry name" value="Endo/exonuclease/phosphatase"/>
</dbReference>
<dbReference type="PANTHER" id="PTHR31635:SF196">
    <property type="entry name" value="REVERSE TRANSCRIPTASE DOMAIN-CONTAINING PROTEIN-RELATED"/>
    <property type="match status" value="1"/>
</dbReference>
<dbReference type="InterPro" id="IPR036691">
    <property type="entry name" value="Endo/exonu/phosph_ase_sf"/>
</dbReference>
<name>A0A8S3U598_MYTED</name>
<feature type="domain" description="Endonuclease/exonuclease/phosphatase" evidence="1">
    <location>
        <begin position="61"/>
        <end position="285"/>
    </location>
</feature>
<dbReference type="SUPFAM" id="SSF56219">
    <property type="entry name" value="DNase I-like"/>
    <property type="match status" value="1"/>
</dbReference>
<dbReference type="AlphaFoldDB" id="A0A8S3U598"/>
<dbReference type="Pfam" id="PF03372">
    <property type="entry name" value="Exo_endo_phos"/>
    <property type="match status" value="1"/>
</dbReference>
<reference evidence="2" key="1">
    <citation type="submission" date="2021-03" db="EMBL/GenBank/DDBJ databases">
        <authorList>
            <person name="Bekaert M."/>
        </authorList>
    </citation>
    <scope>NUCLEOTIDE SEQUENCE</scope>
</reference>
<gene>
    <name evidence="2" type="ORF">MEDL_51086</name>
</gene>
<dbReference type="Proteomes" id="UP000683360">
    <property type="component" value="Unassembled WGS sequence"/>
</dbReference>
<dbReference type="GO" id="GO:0003824">
    <property type="term" value="F:catalytic activity"/>
    <property type="evidence" value="ECO:0007669"/>
    <property type="project" value="InterPro"/>
</dbReference>
<keyword evidence="3" id="KW-1185">Reference proteome</keyword>
<proteinExistence type="predicted"/>
<dbReference type="CDD" id="cd09076">
    <property type="entry name" value="L1-EN"/>
    <property type="match status" value="1"/>
</dbReference>
<comment type="caution">
    <text evidence="2">The sequence shown here is derived from an EMBL/GenBank/DDBJ whole genome shotgun (WGS) entry which is preliminary data.</text>
</comment>
<protein>
    <recommendedName>
        <fullName evidence="1">Endonuclease/exonuclease/phosphatase domain-containing protein</fullName>
    </recommendedName>
</protein>
<dbReference type="PANTHER" id="PTHR31635">
    <property type="entry name" value="REVERSE TRANSCRIPTASE DOMAIN-CONTAINING PROTEIN-RELATED"/>
    <property type="match status" value="1"/>
</dbReference>
<evidence type="ECO:0000313" key="2">
    <source>
        <dbReference type="EMBL" id="CAG2238687.1"/>
    </source>
</evidence>
<evidence type="ECO:0000313" key="3">
    <source>
        <dbReference type="Proteomes" id="UP000683360"/>
    </source>
</evidence>
<evidence type="ECO:0000259" key="1">
    <source>
        <dbReference type="Pfam" id="PF03372"/>
    </source>
</evidence>
<organism evidence="2 3">
    <name type="scientific">Mytilus edulis</name>
    <name type="common">Blue mussel</name>
    <dbReference type="NCBI Taxonomy" id="6550"/>
    <lineage>
        <taxon>Eukaryota</taxon>
        <taxon>Metazoa</taxon>
        <taxon>Spiralia</taxon>
        <taxon>Lophotrochozoa</taxon>
        <taxon>Mollusca</taxon>
        <taxon>Bivalvia</taxon>
        <taxon>Autobranchia</taxon>
        <taxon>Pteriomorphia</taxon>
        <taxon>Mytilida</taxon>
        <taxon>Mytiloidea</taxon>
        <taxon>Mytilidae</taxon>
        <taxon>Mytilinae</taxon>
        <taxon>Mytilus</taxon>
    </lineage>
</organism>
<sequence>MNENVLCETNVNDEKISNIPSLEQKCSQGGDDGVFGELDEISMDTDPLTDEEIMAMFNVISLNCNRLCDSNKRNCSFSLCNERFYDIICLQETFWNDLFVERIKRNKTIWDGDIFYSHSGNNRQGVAILVSKKLKNIFLEVENYNGRFIHIKGTINDKLIDIYNIYAPNNVNERYEFFLKCKQKISEGKYVLVAGDFNTTLSSLDKSGKTLHCNDKAVKSLCNFMQEKDLYDIWRNRNVNTKVFSRKQVVQGFLTLSRIDYFLVSLDLKSCIKNIHYKDTSFSDHSIVSMKIDFCNVERGPGVWIFNNSFLQDELSTDQMKRLFAEEIGSDLYVSNPVIWSDNLKVIIKRLSQIYGKEKQKDLNREYYKLQNKIQELSVKSANGIQKNSEDTYKCKEKYRQNKNVISEIKDCDGKIVTETNDLLDVIHDYYKHLFSCVSIDMHSVDELLNNVNVKIDDEDVEMCDDEISIEEIEKSLKGMKKGKTPGPDGRIAEWVWKNKTLCENINPESKAQSIKKILTVWKMRHLTLHGRVSVKRALLLRKLWYTLMVVNIPEKFFGLIKKNV</sequence>